<protein>
    <submittedName>
        <fullName evidence="1">Uncharacterized protein</fullName>
    </submittedName>
</protein>
<comment type="caution">
    <text evidence="1">The sequence shown here is derived from an EMBL/GenBank/DDBJ whole genome shotgun (WGS) entry which is preliminary data.</text>
</comment>
<name>A0AA46DX58_9FUSO</name>
<proteinExistence type="predicted"/>
<dbReference type="AlphaFoldDB" id="A0AA46DX58"/>
<evidence type="ECO:0000313" key="2">
    <source>
        <dbReference type="Proteomes" id="UP000294678"/>
    </source>
</evidence>
<keyword evidence="2" id="KW-1185">Reference proteome</keyword>
<organism evidence="1 2">
    <name type="scientific">Hypnocyclicus thermotrophus</name>
    <dbReference type="NCBI Taxonomy" id="1627895"/>
    <lineage>
        <taxon>Bacteria</taxon>
        <taxon>Fusobacteriati</taxon>
        <taxon>Fusobacteriota</taxon>
        <taxon>Fusobacteriia</taxon>
        <taxon>Fusobacteriales</taxon>
        <taxon>Fusobacteriaceae</taxon>
        <taxon>Hypnocyclicus</taxon>
    </lineage>
</organism>
<reference evidence="1 2" key="1">
    <citation type="submission" date="2019-03" db="EMBL/GenBank/DDBJ databases">
        <title>Genomic Encyclopedia of Type Strains, Phase IV (KMG-IV): sequencing the most valuable type-strain genomes for metagenomic binning, comparative biology and taxonomic classification.</title>
        <authorList>
            <person name="Goeker M."/>
        </authorList>
    </citation>
    <scope>NUCLEOTIDE SEQUENCE [LARGE SCALE GENOMIC DNA]</scope>
    <source>
        <strain evidence="1 2">DSM 100055</strain>
    </source>
</reference>
<sequence length="96" mass="11432">MCEIPTAYQYEMENITDLLEAIKINNSDYTLIKLLKEHLDELIEKIDNEDVKSKIKLIRKKVVLIEKNLDIVSDRFFEETYYLLSYIRKCNKKAVS</sequence>
<dbReference type="Proteomes" id="UP000294678">
    <property type="component" value="Unassembled WGS sequence"/>
</dbReference>
<evidence type="ECO:0000313" key="1">
    <source>
        <dbReference type="EMBL" id="TDT67842.1"/>
    </source>
</evidence>
<gene>
    <name evidence="1" type="ORF">EV215_1845</name>
</gene>
<dbReference type="RefSeq" id="WP_134113707.1">
    <property type="nucleotide sequence ID" value="NZ_SOBG01000009.1"/>
</dbReference>
<dbReference type="EMBL" id="SOBG01000009">
    <property type="protein sequence ID" value="TDT67842.1"/>
    <property type="molecule type" value="Genomic_DNA"/>
</dbReference>
<accession>A0AA46DX58</accession>